<evidence type="ECO:0000256" key="3">
    <source>
        <dbReference type="SAM" id="Phobius"/>
    </source>
</evidence>
<feature type="coiled-coil region" evidence="2">
    <location>
        <begin position="35"/>
        <end position="184"/>
    </location>
</feature>
<evidence type="ECO:0000256" key="2">
    <source>
        <dbReference type="SAM" id="Coils"/>
    </source>
</evidence>
<evidence type="ECO:0000313" key="5">
    <source>
        <dbReference type="EMBL" id="CAI8039391.1"/>
    </source>
</evidence>
<reference evidence="5" key="1">
    <citation type="submission" date="2023-03" db="EMBL/GenBank/DDBJ databases">
        <authorList>
            <person name="Steffen K."/>
            <person name="Cardenas P."/>
        </authorList>
    </citation>
    <scope>NUCLEOTIDE SEQUENCE</scope>
</reference>
<comment type="caution">
    <text evidence="5">The sequence shown here is derived from an EMBL/GenBank/DDBJ whole genome shotgun (WGS) entry which is preliminary data.</text>
</comment>
<proteinExistence type="predicted"/>
<dbReference type="GO" id="GO:0000139">
    <property type="term" value="C:Golgi membrane"/>
    <property type="evidence" value="ECO:0007669"/>
    <property type="project" value="InterPro"/>
</dbReference>
<dbReference type="Proteomes" id="UP001174909">
    <property type="component" value="Unassembled WGS sequence"/>
</dbReference>
<accession>A0AA35T278</accession>
<keyword evidence="3" id="KW-0812">Transmembrane</keyword>
<evidence type="ECO:0000259" key="4">
    <source>
        <dbReference type="Pfam" id="PF08172"/>
    </source>
</evidence>
<keyword evidence="3" id="KW-1133">Transmembrane helix</keyword>
<gene>
    <name evidence="5" type="ORF">GBAR_LOCUS21901</name>
</gene>
<dbReference type="AlphaFoldDB" id="A0AA35T278"/>
<dbReference type="PANTHER" id="PTHR14043:SF17">
    <property type="entry name" value="PROTEIN CASP"/>
    <property type="match status" value="1"/>
</dbReference>
<keyword evidence="1 2" id="KW-0175">Coiled coil</keyword>
<dbReference type="EMBL" id="CASHTH010003035">
    <property type="protein sequence ID" value="CAI8039391.1"/>
    <property type="molecule type" value="Genomic_DNA"/>
</dbReference>
<keyword evidence="3" id="KW-0472">Membrane</keyword>
<dbReference type="GO" id="GO:0006891">
    <property type="term" value="P:intra-Golgi vesicle-mediated transport"/>
    <property type="evidence" value="ECO:0007669"/>
    <property type="project" value="InterPro"/>
</dbReference>
<keyword evidence="6" id="KW-1185">Reference proteome</keyword>
<feature type="transmembrane region" description="Helical" evidence="3">
    <location>
        <begin position="457"/>
        <end position="478"/>
    </location>
</feature>
<organism evidence="5 6">
    <name type="scientific">Geodia barretti</name>
    <name type="common">Barrett's horny sponge</name>
    <dbReference type="NCBI Taxonomy" id="519541"/>
    <lineage>
        <taxon>Eukaryota</taxon>
        <taxon>Metazoa</taxon>
        <taxon>Porifera</taxon>
        <taxon>Demospongiae</taxon>
        <taxon>Heteroscleromorpha</taxon>
        <taxon>Tetractinellida</taxon>
        <taxon>Astrophorina</taxon>
        <taxon>Geodiidae</taxon>
        <taxon>Geodia</taxon>
    </lineage>
</organism>
<sequence length="521" mass="59125">MEQDLEGKMAARAIEQEAEILKTFQERERELKSSSAQALSRLAEAESKVRTLQSALETTQSELLELKNKFDEDAHAKSSELDLLVVDLERAHQKAMAAERELEHVRQTAGSLPTDTSREKAQSERVELELELQAREKENARLVEDGAKLQTTLSRLREASTTQIHSLEQQLAEKTELLRQVEAQLASQSDYEEIKRELDVIKMIEFSAKSSSSDSATGAEAPHPSKPLEVLLLEKNRALQNENMSLKLELSELRGHFSSLQTQHSDVLHTLQEQKDLIGQLESDLLRAQPYIPQRTEREGQATGSSSASIMSEVLRDVGGGGGRETVVGSDGGADSLLLIVSGQRERFRQRNVELEAECRQHRTTVSVLQREADALRADNVKLYEKIKFLQSYPGTRKSVDDRDTLTRYSSEYETQLDPFTAFSAQERERKYRQLSGPDKATLVLGRFILSNKVARMVAFFYTLLLHLLVFLVLFKLAGMQSFERNMYAECAKRFTEHMQLFHPEHVDDVLRTFEEMKQLG</sequence>
<dbReference type="InterPro" id="IPR012955">
    <property type="entry name" value="CASP_C"/>
</dbReference>
<dbReference type="PANTHER" id="PTHR14043">
    <property type="entry name" value="CCAAT DISPLACEMENT PROTEIN-RELATED"/>
    <property type="match status" value="1"/>
</dbReference>
<feature type="domain" description="CASP C-terminal" evidence="4">
    <location>
        <begin position="259"/>
        <end position="478"/>
    </location>
</feature>
<name>A0AA35T278_GEOBA</name>
<protein>
    <submittedName>
        <fullName evidence="5">Protein CASP</fullName>
    </submittedName>
</protein>
<feature type="coiled-coil region" evidence="2">
    <location>
        <begin position="345"/>
        <end position="386"/>
    </location>
</feature>
<evidence type="ECO:0000313" key="6">
    <source>
        <dbReference type="Proteomes" id="UP001174909"/>
    </source>
</evidence>
<dbReference type="Pfam" id="PF08172">
    <property type="entry name" value="CASP_C"/>
    <property type="match status" value="1"/>
</dbReference>
<evidence type="ECO:0000256" key="1">
    <source>
        <dbReference type="ARBA" id="ARBA00023054"/>
    </source>
</evidence>